<evidence type="ECO:0000313" key="5">
    <source>
        <dbReference type="Proteomes" id="UP000465031"/>
    </source>
</evidence>
<keyword evidence="1" id="KW-1133">Transmembrane helix</keyword>
<reference evidence="2 4" key="1">
    <citation type="submission" date="2015-08" db="EMBL/GenBank/DDBJ databases">
        <title>Draft Genome Sequence of Rathayibacter sp. Strain VKM Ac-2596 Isolated from Leaf Gall Induced by Plant-Parasitic Nematodes.</title>
        <authorList>
            <person name="Vasilenko O.V."/>
            <person name="Starodumova I.P."/>
            <person name="Tarlachkov S.V."/>
            <person name="Dorofeeva L.V."/>
            <person name="Evtushenko L.I."/>
        </authorList>
    </citation>
    <scope>NUCLEOTIDE SEQUENCE [LARGE SCALE GENOMIC DNA]</scope>
    <source>
        <strain evidence="2 4">VKM Ac-2596</strain>
    </source>
</reference>
<feature type="transmembrane region" description="Helical" evidence="1">
    <location>
        <begin position="12"/>
        <end position="31"/>
    </location>
</feature>
<evidence type="ECO:0000256" key="1">
    <source>
        <dbReference type="SAM" id="Phobius"/>
    </source>
</evidence>
<dbReference type="EMBL" id="CP047186">
    <property type="protein sequence ID" value="QHC54788.1"/>
    <property type="molecule type" value="Genomic_DNA"/>
</dbReference>
<dbReference type="Proteomes" id="UP000465031">
    <property type="component" value="Chromosome"/>
</dbReference>
<sequence>MSARPQRGIRRGWIAVAVVFAAGVLVVLASVGSGSCTDDVSATGVCTSDSPVDSVERWIAVGGAVIAYALLPAFRRR</sequence>
<dbReference type="RefSeq" id="WP_068207660.1">
    <property type="nucleotide sequence ID" value="NZ_CP047186.1"/>
</dbReference>
<dbReference type="AlphaFoldDB" id="A0A166IKJ2"/>
<organism evidence="2 4">
    <name type="scientific">Rathayibacter tanaceti</name>
    <dbReference type="NCBI Taxonomy" id="1671680"/>
    <lineage>
        <taxon>Bacteria</taxon>
        <taxon>Bacillati</taxon>
        <taxon>Actinomycetota</taxon>
        <taxon>Actinomycetes</taxon>
        <taxon>Micrococcales</taxon>
        <taxon>Microbacteriaceae</taxon>
        <taxon>Rathayibacter</taxon>
    </lineage>
</organism>
<dbReference type="KEGG" id="rte:GSU10_03415"/>
<protein>
    <submittedName>
        <fullName evidence="2">Uncharacterized protein</fullName>
    </submittedName>
</protein>
<keyword evidence="1" id="KW-0472">Membrane</keyword>
<dbReference type="EMBL" id="LIIN01000005">
    <property type="protein sequence ID" value="KZX22532.1"/>
    <property type="molecule type" value="Genomic_DNA"/>
</dbReference>
<keyword evidence="4" id="KW-1185">Reference proteome</keyword>
<dbReference type="Proteomes" id="UP000076717">
    <property type="component" value="Unassembled WGS sequence"/>
</dbReference>
<evidence type="ECO:0000313" key="2">
    <source>
        <dbReference type="EMBL" id="KZX22532.1"/>
    </source>
</evidence>
<keyword evidence="1" id="KW-0812">Transmembrane</keyword>
<proteinExistence type="predicted"/>
<feature type="transmembrane region" description="Helical" evidence="1">
    <location>
        <begin position="58"/>
        <end position="74"/>
    </location>
</feature>
<name>A0A166IKJ2_9MICO</name>
<gene>
    <name evidence="2" type="ORF">ACH61_00298</name>
    <name evidence="3" type="ORF">GSU10_03415</name>
</gene>
<evidence type="ECO:0000313" key="3">
    <source>
        <dbReference type="EMBL" id="QHC54788.1"/>
    </source>
</evidence>
<reference evidence="5" key="2">
    <citation type="submission" date="2019-12" db="EMBL/GenBank/DDBJ databases">
        <title>Complete and draft genome sequences of new strains and members of some known species of the genus Rathayibacter isolated from plants.</title>
        <authorList>
            <person name="Tarlachkov S.V."/>
            <person name="Starodumova I.P."/>
            <person name="Dorofeeva L.V."/>
            <person name="Prisyazhnaya N.V."/>
            <person name="Leyn S."/>
            <person name="Zlamal J."/>
            <person name="Elan M."/>
            <person name="Osterman A.L."/>
            <person name="Nadler S."/>
            <person name="Subbotin S.A."/>
            <person name="Evtushenko L.I."/>
        </authorList>
    </citation>
    <scope>NUCLEOTIDE SEQUENCE [LARGE SCALE GENOMIC DNA]</scope>
    <source>
        <strain evidence="5">VKM Ac-2761</strain>
    </source>
</reference>
<reference evidence="3" key="3">
    <citation type="submission" date="2019-12" db="EMBL/GenBank/DDBJ databases">
        <title>Complete and Draft Genome Sequences of New Strains and Members of Some Known Species of the Genus Rathayibacter isolated from Plants.</title>
        <authorList>
            <person name="Tarlachkov S.V."/>
            <person name="Starodumova I.P."/>
            <person name="Dorofeeva L.V."/>
            <person name="Prisyazhnaya N.V."/>
            <person name="Leyn S.A."/>
            <person name="Zlamal J.E."/>
            <person name="Elane M.L."/>
            <person name="Osterman A.L."/>
            <person name="Nadler S.A."/>
            <person name="Subbotin S.A."/>
            <person name="Evtushenko L.I."/>
        </authorList>
    </citation>
    <scope>NUCLEOTIDE SEQUENCE</scope>
    <source>
        <strain evidence="3">VKM Ac-2761</strain>
    </source>
</reference>
<evidence type="ECO:0000313" key="4">
    <source>
        <dbReference type="Proteomes" id="UP000076717"/>
    </source>
</evidence>
<accession>A0A166IKJ2</accession>